<dbReference type="Proteomes" id="UP000176450">
    <property type="component" value="Unassembled WGS sequence"/>
</dbReference>
<organism evidence="1 2">
    <name type="scientific">Candidatus Gottesmanbacteria bacterium RIFCSPLOWO2_01_FULL_46_9</name>
    <dbReference type="NCBI Taxonomy" id="1798394"/>
    <lineage>
        <taxon>Bacteria</taxon>
        <taxon>Candidatus Gottesmaniibacteriota</taxon>
    </lineage>
</organism>
<accession>A0A1F6B2H7</accession>
<protein>
    <submittedName>
        <fullName evidence="1">Uncharacterized protein</fullName>
    </submittedName>
</protein>
<evidence type="ECO:0000313" key="1">
    <source>
        <dbReference type="EMBL" id="OGG31136.1"/>
    </source>
</evidence>
<comment type="caution">
    <text evidence="1">The sequence shown here is derived from an EMBL/GenBank/DDBJ whole genome shotgun (WGS) entry which is preliminary data.</text>
</comment>
<name>A0A1F6B2H7_9BACT</name>
<reference evidence="1 2" key="1">
    <citation type="journal article" date="2016" name="Nat. Commun.">
        <title>Thousands of microbial genomes shed light on interconnected biogeochemical processes in an aquifer system.</title>
        <authorList>
            <person name="Anantharaman K."/>
            <person name="Brown C.T."/>
            <person name="Hug L.A."/>
            <person name="Sharon I."/>
            <person name="Castelle C.J."/>
            <person name="Probst A.J."/>
            <person name="Thomas B.C."/>
            <person name="Singh A."/>
            <person name="Wilkins M.J."/>
            <person name="Karaoz U."/>
            <person name="Brodie E.L."/>
            <person name="Williams K.H."/>
            <person name="Hubbard S.S."/>
            <person name="Banfield J.F."/>
        </authorList>
    </citation>
    <scope>NUCLEOTIDE SEQUENCE [LARGE SCALE GENOMIC DNA]</scope>
</reference>
<proteinExistence type="predicted"/>
<dbReference type="AlphaFoldDB" id="A0A1F6B2H7"/>
<dbReference type="EMBL" id="MFJX01000025">
    <property type="protein sequence ID" value="OGG31136.1"/>
    <property type="molecule type" value="Genomic_DNA"/>
</dbReference>
<sequence>MEIAVADQRILLFPNQITLEDAKAKAWEKKASAFGAINQMTSFLSRPKDDDFELIYSEHRYQPFWHVAARARYVYDRSAQYQVPAHSKEVTSVTYESSDFEITSGHFHMPVTEHCMQEESDEVFVEGVSGKANPKLKEYLSLSPTLVKGSLEKTVDKKSIIVPPQSRVSAIMRDSLSKMIKGIQADKILEEHVEVTCVDLYYHPVYAFQYRWKSKAKDAIVEVDGLTGAVTTGSRVFSEYMGKVLDINFLFDVGADAAGMLIPGGSIAVKVAKKYIDTKRRI</sequence>
<evidence type="ECO:0000313" key="2">
    <source>
        <dbReference type="Proteomes" id="UP000176450"/>
    </source>
</evidence>
<gene>
    <name evidence="1" type="ORF">A3A63_00010</name>
</gene>